<proteinExistence type="predicted"/>
<reference evidence="2" key="1">
    <citation type="submission" date="2019-03" db="EMBL/GenBank/DDBJ databases">
        <title>Genome sequencing and reference-guided assembly of Black Bengal Goat (Capra hircus).</title>
        <authorList>
            <person name="Siddiki A.Z."/>
            <person name="Baten A."/>
            <person name="Billah M."/>
            <person name="Alam M.A.U."/>
            <person name="Shawrob K.S.M."/>
            <person name="Saha S."/>
            <person name="Chowdhury M."/>
            <person name="Rahman A.H."/>
            <person name="Stear M."/>
            <person name="Miah G."/>
            <person name="Das G.B."/>
            <person name="Hossain M.M."/>
            <person name="Kumkum M."/>
            <person name="Islam M.S."/>
            <person name="Mollah A.M."/>
            <person name="Ahsan A."/>
            <person name="Tusar F."/>
            <person name="Khan M.K.I."/>
        </authorList>
    </citation>
    <scope>NUCLEOTIDE SEQUENCE [LARGE SCALE GENOMIC DNA]</scope>
</reference>
<dbReference type="AlphaFoldDB" id="A0A8C2S7P7"/>
<name>A0A8C2S7P7_CAPHI</name>
<feature type="region of interest" description="Disordered" evidence="1">
    <location>
        <begin position="1"/>
        <end position="40"/>
    </location>
</feature>
<evidence type="ECO:0000256" key="1">
    <source>
        <dbReference type="SAM" id="MobiDB-lite"/>
    </source>
</evidence>
<organism evidence="2">
    <name type="scientific">Capra hircus</name>
    <name type="common">Goat</name>
    <dbReference type="NCBI Taxonomy" id="9925"/>
    <lineage>
        <taxon>Eukaryota</taxon>
        <taxon>Metazoa</taxon>
        <taxon>Chordata</taxon>
        <taxon>Craniata</taxon>
        <taxon>Vertebrata</taxon>
        <taxon>Euteleostomi</taxon>
        <taxon>Mammalia</taxon>
        <taxon>Eutheria</taxon>
        <taxon>Laurasiatheria</taxon>
        <taxon>Artiodactyla</taxon>
        <taxon>Ruminantia</taxon>
        <taxon>Pecora</taxon>
        <taxon>Bovidae</taxon>
        <taxon>Caprinae</taxon>
        <taxon>Capra</taxon>
    </lineage>
</organism>
<evidence type="ECO:0000313" key="2">
    <source>
        <dbReference type="Ensembl" id="ENSCHIP00010039844.1"/>
    </source>
</evidence>
<dbReference type="Ensembl" id="ENSCHIT00010055646.1">
    <property type="protein sequence ID" value="ENSCHIP00010039844.1"/>
    <property type="gene ID" value="ENSCHIG00010029351.1"/>
</dbReference>
<sequence>MKNPNVSLPVSPHDDLASSSHEDLHYSSCHDHLHSSSQETTPRLVNYKVFQNEVNSRKLKVFFRDFQHNDDFEDQCKDEAESENDGTLRKTSGFFLKQKLSSEDEELAGPSHPEIPTLQVQHHEYSGPNERTTSWNDPNKGAVYVLLNCA</sequence>
<feature type="compositionally biased region" description="Basic and acidic residues" evidence="1">
    <location>
        <begin position="12"/>
        <end position="34"/>
    </location>
</feature>
<reference evidence="2" key="2">
    <citation type="submission" date="2025-08" db="UniProtKB">
        <authorList>
            <consortium name="Ensembl"/>
        </authorList>
    </citation>
    <scope>IDENTIFICATION</scope>
</reference>
<accession>A0A8C2S7P7</accession>
<protein>
    <submittedName>
        <fullName evidence="2">Uncharacterized protein</fullName>
    </submittedName>
</protein>